<evidence type="ECO:0000313" key="10">
    <source>
        <dbReference type="Proteomes" id="UP000218231"/>
    </source>
</evidence>
<dbReference type="Gene3D" id="1.10.10.60">
    <property type="entry name" value="Homeodomain-like"/>
    <property type="match status" value="1"/>
</dbReference>
<feature type="region of interest" description="Disordered" evidence="7">
    <location>
        <begin position="226"/>
        <end position="255"/>
    </location>
</feature>
<dbReference type="OrthoDB" id="6159439at2759"/>
<evidence type="ECO:0000256" key="2">
    <source>
        <dbReference type="ARBA" id="ARBA00023125"/>
    </source>
</evidence>
<dbReference type="SUPFAM" id="SSF46689">
    <property type="entry name" value="Homeodomain-like"/>
    <property type="match status" value="1"/>
</dbReference>
<keyword evidence="10" id="KW-1185">Reference proteome</keyword>
<name>A0A2A2K237_9BILA</name>
<dbReference type="PANTHER" id="PTHR24324">
    <property type="entry name" value="HOMEOBOX PROTEIN HHEX"/>
    <property type="match status" value="1"/>
</dbReference>
<dbReference type="PANTHER" id="PTHR24324:SF5">
    <property type="entry name" value="HEMATOPOIETICALLY-EXPRESSED HOMEOBOX PROTEIN HHEX"/>
    <property type="match status" value="1"/>
</dbReference>
<dbReference type="GO" id="GO:0005634">
    <property type="term" value="C:nucleus"/>
    <property type="evidence" value="ECO:0007669"/>
    <property type="project" value="UniProtKB-SubCell"/>
</dbReference>
<feature type="compositionally biased region" description="Polar residues" evidence="7">
    <location>
        <begin position="152"/>
        <end position="169"/>
    </location>
</feature>
<evidence type="ECO:0000256" key="1">
    <source>
        <dbReference type="ARBA" id="ARBA00004123"/>
    </source>
</evidence>
<dbReference type="SMART" id="SM00389">
    <property type="entry name" value="HOX"/>
    <property type="match status" value="1"/>
</dbReference>
<dbReference type="AlphaFoldDB" id="A0A2A2K237"/>
<dbReference type="GO" id="GO:0030154">
    <property type="term" value="P:cell differentiation"/>
    <property type="evidence" value="ECO:0007669"/>
    <property type="project" value="TreeGrafter"/>
</dbReference>
<feature type="region of interest" description="Disordered" evidence="7">
    <location>
        <begin position="143"/>
        <end position="183"/>
    </location>
</feature>
<keyword evidence="3 5" id="KW-0371">Homeobox</keyword>
<dbReference type="InterPro" id="IPR001356">
    <property type="entry name" value="HD"/>
</dbReference>
<evidence type="ECO:0000256" key="6">
    <source>
        <dbReference type="RuleBase" id="RU000682"/>
    </source>
</evidence>
<organism evidence="9 10">
    <name type="scientific">Diploscapter pachys</name>
    <dbReference type="NCBI Taxonomy" id="2018661"/>
    <lineage>
        <taxon>Eukaryota</taxon>
        <taxon>Metazoa</taxon>
        <taxon>Ecdysozoa</taxon>
        <taxon>Nematoda</taxon>
        <taxon>Chromadorea</taxon>
        <taxon>Rhabditida</taxon>
        <taxon>Rhabditina</taxon>
        <taxon>Rhabditomorpha</taxon>
        <taxon>Rhabditoidea</taxon>
        <taxon>Rhabditidae</taxon>
        <taxon>Diploscapter</taxon>
    </lineage>
</organism>
<dbReference type="InterPro" id="IPR009057">
    <property type="entry name" value="Homeodomain-like_sf"/>
</dbReference>
<dbReference type="STRING" id="2018661.A0A2A2K237"/>
<proteinExistence type="predicted"/>
<accession>A0A2A2K237</accession>
<comment type="subcellular location">
    <subcellularLocation>
        <location evidence="1 5 6">Nucleus</location>
    </subcellularLocation>
</comment>
<evidence type="ECO:0000313" key="9">
    <source>
        <dbReference type="EMBL" id="PAV67988.1"/>
    </source>
</evidence>
<sequence>MGDHKKINADPQSLAELSQVIEEYKAFRVEYRTTYKDVNNYFNSRFFSNYTDRYPLKYFLALRSELGPLEKFLRFKDRLKAFMQEQRRGGVDKSKRRRACEFEVGQQDELLAYYAINTYPTSEERKKLAARIRLTEKQVKNWFENRRRHSSTNKSQTPRLVRRLSSNPNLPRPRRSAASEASRRILKSCIKKANRAIQKKRVRFAVDDGQEAKALKRNYDVPIPSTSASSASIFSDDDEDMPGLQHVQSQSDAEGVNSLVDASSLDTTLMEVEMETETETEAEREQDEYMTEIAEQSESPIHDRYTLTTLNEVQPHGRSALELLYVHVPSVEQAWNAAAYEWTSYNPYDYIQ</sequence>
<dbReference type="GO" id="GO:0000978">
    <property type="term" value="F:RNA polymerase II cis-regulatory region sequence-specific DNA binding"/>
    <property type="evidence" value="ECO:0007669"/>
    <property type="project" value="TreeGrafter"/>
</dbReference>
<dbReference type="CDD" id="cd00086">
    <property type="entry name" value="homeodomain"/>
    <property type="match status" value="1"/>
</dbReference>
<dbReference type="EMBL" id="LIAE01009853">
    <property type="protein sequence ID" value="PAV67988.1"/>
    <property type="molecule type" value="Genomic_DNA"/>
</dbReference>
<dbReference type="GO" id="GO:0006357">
    <property type="term" value="P:regulation of transcription by RNA polymerase II"/>
    <property type="evidence" value="ECO:0007669"/>
    <property type="project" value="TreeGrafter"/>
</dbReference>
<dbReference type="Pfam" id="PF00046">
    <property type="entry name" value="Homeodomain"/>
    <property type="match status" value="1"/>
</dbReference>
<keyword evidence="2 5" id="KW-0238">DNA-binding</keyword>
<keyword evidence="4 5" id="KW-0539">Nucleus</keyword>
<comment type="caution">
    <text evidence="9">The sequence shown here is derived from an EMBL/GenBank/DDBJ whole genome shotgun (WGS) entry which is preliminary data.</text>
</comment>
<protein>
    <recommendedName>
        <fullName evidence="8">Homeobox domain-containing protein</fullName>
    </recommendedName>
</protein>
<evidence type="ECO:0000256" key="7">
    <source>
        <dbReference type="SAM" id="MobiDB-lite"/>
    </source>
</evidence>
<evidence type="ECO:0000259" key="8">
    <source>
        <dbReference type="PROSITE" id="PS50071"/>
    </source>
</evidence>
<evidence type="ECO:0000256" key="5">
    <source>
        <dbReference type="PROSITE-ProRule" id="PRU00108"/>
    </source>
</evidence>
<feature type="domain" description="Homeobox" evidence="8">
    <location>
        <begin position="93"/>
        <end position="153"/>
    </location>
</feature>
<evidence type="ECO:0000256" key="3">
    <source>
        <dbReference type="ARBA" id="ARBA00023155"/>
    </source>
</evidence>
<reference evidence="9 10" key="1">
    <citation type="journal article" date="2017" name="Curr. Biol.">
        <title>Genome architecture and evolution of a unichromosomal asexual nematode.</title>
        <authorList>
            <person name="Fradin H."/>
            <person name="Zegar C."/>
            <person name="Gutwein M."/>
            <person name="Lucas J."/>
            <person name="Kovtun M."/>
            <person name="Corcoran D."/>
            <person name="Baugh L.R."/>
            <person name="Kiontke K."/>
            <person name="Gunsalus K."/>
            <person name="Fitch D.H."/>
            <person name="Piano F."/>
        </authorList>
    </citation>
    <scope>NUCLEOTIDE SEQUENCE [LARGE SCALE GENOMIC DNA]</scope>
    <source>
        <strain evidence="9">PF1309</strain>
    </source>
</reference>
<gene>
    <name evidence="9" type="ORF">WR25_23356</name>
</gene>
<feature type="DNA-binding region" description="Homeobox" evidence="5">
    <location>
        <begin position="95"/>
        <end position="154"/>
    </location>
</feature>
<dbReference type="Proteomes" id="UP000218231">
    <property type="component" value="Unassembled WGS sequence"/>
</dbReference>
<dbReference type="InterPro" id="IPR051000">
    <property type="entry name" value="Homeobox_DNA-bind_prot"/>
</dbReference>
<dbReference type="PROSITE" id="PS50071">
    <property type="entry name" value="HOMEOBOX_2"/>
    <property type="match status" value="1"/>
</dbReference>
<evidence type="ECO:0000256" key="4">
    <source>
        <dbReference type="ARBA" id="ARBA00023242"/>
    </source>
</evidence>